<dbReference type="InterPro" id="IPR002656">
    <property type="entry name" value="Acyl_transf_3_dom"/>
</dbReference>
<dbReference type="GO" id="GO:0016747">
    <property type="term" value="F:acyltransferase activity, transferring groups other than amino-acyl groups"/>
    <property type="evidence" value="ECO:0007669"/>
    <property type="project" value="InterPro"/>
</dbReference>
<dbReference type="PANTHER" id="PTHR23028">
    <property type="entry name" value="ACETYLTRANSFERASE"/>
    <property type="match status" value="1"/>
</dbReference>
<dbReference type="KEGG" id="gai:IMCC3135_14230"/>
<keyword evidence="1" id="KW-1133">Transmembrane helix</keyword>
<reference evidence="3 4" key="1">
    <citation type="submission" date="2016-12" db="EMBL/GenBank/DDBJ databases">
        <authorList>
            <person name="Song W.-J."/>
            <person name="Kurnit D.M."/>
        </authorList>
    </citation>
    <scope>NUCLEOTIDE SEQUENCE [LARGE SCALE GENOMIC DNA]</scope>
    <source>
        <strain evidence="3 4">IMCC3135</strain>
    </source>
</reference>
<name>A0A2Z2NSE4_9GAMM</name>
<accession>A0A2Z2NSE4</accession>
<dbReference type="EMBL" id="CP018632">
    <property type="protein sequence ID" value="ASJ72931.1"/>
    <property type="molecule type" value="Genomic_DNA"/>
</dbReference>
<feature type="transmembrane region" description="Helical" evidence="1">
    <location>
        <begin position="207"/>
        <end position="225"/>
    </location>
</feature>
<dbReference type="PANTHER" id="PTHR23028:SF131">
    <property type="entry name" value="BLR2367 PROTEIN"/>
    <property type="match status" value="1"/>
</dbReference>
<dbReference type="GO" id="GO:0000271">
    <property type="term" value="P:polysaccharide biosynthetic process"/>
    <property type="evidence" value="ECO:0007669"/>
    <property type="project" value="TreeGrafter"/>
</dbReference>
<evidence type="ECO:0000256" key="1">
    <source>
        <dbReference type="SAM" id="Phobius"/>
    </source>
</evidence>
<feature type="transmembrane region" description="Helical" evidence="1">
    <location>
        <begin position="294"/>
        <end position="315"/>
    </location>
</feature>
<feature type="domain" description="Acyltransferase 3" evidence="2">
    <location>
        <begin position="4"/>
        <end position="311"/>
    </location>
</feature>
<keyword evidence="1" id="KW-0812">Transmembrane</keyword>
<keyword evidence="1" id="KW-0472">Membrane</keyword>
<feature type="transmembrane region" description="Helical" evidence="1">
    <location>
        <begin position="36"/>
        <end position="56"/>
    </location>
</feature>
<evidence type="ECO:0000313" key="3">
    <source>
        <dbReference type="EMBL" id="ASJ72931.1"/>
    </source>
</evidence>
<dbReference type="OrthoDB" id="9767863at2"/>
<dbReference type="RefSeq" id="WP_088918195.1">
    <property type="nucleotide sequence ID" value="NZ_CP018632.1"/>
</dbReference>
<dbReference type="InterPro" id="IPR050879">
    <property type="entry name" value="Acyltransferase_3"/>
</dbReference>
<protein>
    <recommendedName>
        <fullName evidence="2">Acyltransferase 3 domain-containing protein</fullName>
    </recommendedName>
</protein>
<feature type="transmembrane region" description="Helical" evidence="1">
    <location>
        <begin position="232"/>
        <end position="251"/>
    </location>
</feature>
<feature type="transmembrane region" description="Helical" evidence="1">
    <location>
        <begin position="137"/>
        <end position="170"/>
    </location>
</feature>
<sequence length="338" mass="38196">MRLHALQYLRAVAALAVVYSHTVIQVADYQQYLTDAGSFGVDIFFVISGFIMIYIAKPSDTPVNFFIHRIRRVAPMYWFFTLLMAAILLAMPSVFKNTVFDVKAMFLSLAFIPHWSLAHTTEAWPIVAPGWSLNFEMYFYLIFAVSLFCAQRFRIAFITLVITAVFLIATVLNDGQSAIAEFFSKSLVFEFILGMLLAVAFKRGFRLPPATAAWLLLLASCVLLIKLPLPRIFEYGIPSFLVVMACLYVKIGEHRWAVLLGDASYALYLSHIFTLGVLRKFVAPHLGTGEMAAYLFVLISLIVCTLVSVVIHKYVDNWLLRHERLSWAHKETPATSKA</sequence>
<dbReference type="Pfam" id="PF01757">
    <property type="entry name" value="Acyl_transf_3"/>
    <property type="match status" value="1"/>
</dbReference>
<dbReference type="AlphaFoldDB" id="A0A2Z2NSE4"/>
<dbReference type="Proteomes" id="UP000250079">
    <property type="component" value="Chromosome"/>
</dbReference>
<evidence type="ECO:0000259" key="2">
    <source>
        <dbReference type="Pfam" id="PF01757"/>
    </source>
</evidence>
<feature type="transmembrane region" description="Helical" evidence="1">
    <location>
        <begin position="77"/>
        <end position="95"/>
    </location>
</feature>
<feature type="transmembrane region" description="Helical" evidence="1">
    <location>
        <begin position="263"/>
        <end position="282"/>
    </location>
</feature>
<feature type="transmembrane region" description="Helical" evidence="1">
    <location>
        <begin position="182"/>
        <end position="201"/>
    </location>
</feature>
<gene>
    <name evidence="3" type="ORF">IMCC3135_14230</name>
</gene>
<keyword evidence="4" id="KW-1185">Reference proteome</keyword>
<organism evidence="3 4">
    <name type="scientific">Granulosicoccus antarcticus IMCC3135</name>
    <dbReference type="NCBI Taxonomy" id="1192854"/>
    <lineage>
        <taxon>Bacteria</taxon>
        <taxon>Pseudomonadati</taxon>
        <taxon>Pseudomonadota</taxon>
        <taxon>Gammaproteobacteria</taxon>
        <taxon>Chromatiales</taxon>
        <taxon>Granulosicoccaceae</taxon>
        <taxon>Granulosicoccus</taxon>
    </lineage>
</organism>
<evidence type="ECO:0000313" key="4">
    <source>
        <dbReference type="Proteomes" id="UP000250079"/>
    </source>
</evidence>
<dbReference type="GO" id="GO:0016020">
    <property type="term" value="C:membrane"/>
    <property type="evidence" value="ECO:0007669"/>
    <property type="project" value="TreeGrafter"/>
</dbReference>
<proteinExistence type="predicted"/>